<evidence type="ECO:0000256" key="1">
    <source>
        <dbReference type="ARBA" id="ARBA00004123"/>
    </source>
</evidence>
<organism evidence="6 7">
    <name type="scientific">Zophobas morio</name>
    <dbReference type="NCBI Taxonomy" id="2755281"/>
    <lineage>
        <taxon>Eukaryota</taxon>
        <taxon>Metazoa</taxon>
        <taxon>Ecdysozoa</taxon>
        <taxon>Arthropoda</taxon>
        <taxon>Hexapoda</taxon>
        <taxon>Insecta</taxon>
        <taxon>Pterygota</taxon>
        <taxon>Neoptera</taxon>
        <taxon>Endopterygota</taxon>
        <taxon>Coleoptera</taxon>
        <taxon>Polyphaga</taxon>
        <taxon>Cucujiformia</taxon>
        <taxon>Tenebrionidae</taxon>
        <taxon>Zophobas</taxon>
    </lineage>
</organism>
<feature type="domain" description="Pre-rRNA-processing protein RIX1 N-terminal" evidence="5">
    <location>
        <begin position="15"/>
        <end position="151"/>
    </location>
</feature>
<accession>A0AA38MLM4</accession>
<dbReference type="Pfam" id="PF08167">
    <property type="entry name" value="RIX1"/>
    <property type="match status" value="1"/>
</dbReference>
<keyword evidence="7" id="KW-1185">Reference proteome</keyword>
<name>A0AA38MLM4_9CUCU</name>
<feature type="compositionally biased region" description="Acidic residues" evidence="4">
    <location>
        <begin position="598"/>
        <end position="609"/>
    </location>
</feature>
<comment type="subcellular location">
    <subcellularLocation>
        <location evidence="1">Nucleus</location>
    </subcellularLocation>
</comment>
<evidence type="ECO:0000256" key="3">
    <source>
        <dbReference type="ARBA" id="ARBA00023242"/>
    </source>
</evidence>
<dbReference type="EMBL" id="JALNTZ010000002">
    <property type="protein sequence ID" value="KAJ3662330.1"/>
    <property type="molecule type" value="Genomic_DNA"/>
</dbReference>
<dbReference type="PANTHER" id="PTHR34105:SF1">
    <property type="entry name" value="PROLINE-, GLUTAMIC ACID- AND LEUCINE-RICH PROTEIN 1"/>
    <property type="match status" value="1"/>
</dbReference>
<dbReference type="GO" id="GO:0006364">
    <property type="term" value="P:rRNA processing"/>
    <property type="evidence" value="ECO:0007669"/>
    <property type="project" value="TreeGrafter"/>
</dbReference>
<proteinExistence type="inferred from homology"/>
<evidence type="ECO:0000313" key="7">
    <source>
        <dbReference type="Proteomes" id="UP001168821"/>
    </source>
</evidence>
<comment type="similarity">
    <text evidence="2">Belongs to the RIX1/PELP1 family.</text>
</comment>
<evidence type="ECO:0000259" key="5">
    <source>
        <dbReference type="Pfam" id="PF08167"/>
    </source>
</evidence>
<sequence>MTGHMEKSKYEASELVKVINNSLANSKTCNFGLELLQNLLPHCSNEILMENILHWTSYCIVQHKEDTLRELRLNTLARIIENSDHLEGFNKKFVTEYLSATLRICLVHRSDEEDVAALNCLMQCMKKYPSWFGNHKQKVESFLIECLDSSYEFLAETAAATFVCFLETGPAGQNGTNYVANFNKSFKRICATIHKLFNNFLNESSGQYYFAKIDEDVLEFKKLGGDIPSPSNLDVVTKRIINCLIFIKFLIVKKFSVEKRIEPKYLIDIVCRGLSIHICSSASAMLKSIGDHSVYLKKVQFHLLSIFRVYIKRFYTSLIPFSVVIENIFLNLLQRDHNKCDCFIVDMSFRASVYKSLSSWLSASTIINNELQYQEKLISIIFKDIMSPRRTMLLSVTDSNNKNADDRSLILINREIMYVQALDTLNSLVLSSFLFDQNLLKEVLLFILGRLNNSQRDKVDPVCNSTLCQVKLHEVLISLIKIEHSVALPSLHFIVNLLQRGLMNQNWKISQMSRQGLDILEKISQPLCPSLHVSTTQSAFQDAHRNNLLLDEHEETSQKSKNKCDKEINIISNILINTPNETLSEEPEHSFVSTEIEQDTAMESQEEDTPVVSVSVSHEKEVRQDVNQEDSTASVAELDNMFCSFQDVVQE</sequence>
<dbReference type="SUPFAM" id="SSF48371">
    <property type="entry name" value="ARM repeat"/>
    <property type="match status" value="1"/>
</dbReference>
<evidence type="ECO:0000313" key="6">
    <source>
        <dbReference type="EMBL" id="KAJ3662330.1"/>
    </source>
</evidence>
<reference evidence="6" key="1">
    <citation type="journal article" date="2023" name="G3 (Bethesda)">
        <title>Whole genome assemblies of Zophobas morio and Tenebrio molitor.</title>
        <authorList>
            <person name="Kaur S."/>
            <person name="Stinson S.A."/>
            <person name="diCenzo G.C."/>
        </authorList>
    </citation>
    <scope>NUCLEOTIDE SEQUENCE</scope>
    <source>
        <strain evidence="6">QUZm001</strain>
    </source>
</reference>
<comment type="caution">
    <text evidence="6">The sequence shown here is derived from an EMBL/GenBank/DDBJ whole genome shotgun (WGS) entry which is preliminary data.</text>
</comment>
<dbReference type="PANTHER" id="PTHR34105">
    <property type="entry name" value="PROLINE-, GLUTAMIC ACID- AND LEUCINE-RICH PROTEIN 1"/>
    <property type="match status" value="1"/>
</dbReference>
<evidence type="ECO:0000256" key="2">
    <source>
        <dbReference type="ARBA" id="ARBA00010511"/>
    </source>
</evidence>
<feature type="compositionally biased region" description="Basic and acidic residues" evidence="4">
    <location>
        <begin position="617"/>
        <end position="626"/>
    </location>
</feature>
<evidence type="ECO:0000256" key="4">
    <source>
        <dbReference type="SAM" id="MobiDB-lite"/>
    </source>
</evidence>
<keyword evidence="3" id="KW-0539">Nucleus</keyword>
<dbReference type="InterPro" id="IPR012583">
    <property type="entry name" value="RIX1_N"/>
</dbReference>
<dbReference type="GO" id="GO:0005634">
    <property type="term" value="C:nucleus"/>
    <property type="evidence" value="ECO:0007669"/>
    <property type="project" value="UniProtKB-SubCell"/>
</dbReference>
<dbReference type="AlphaFoldDB" id="A0AA38MLM4"/>
<dbReference type="InterPro" id="IPR016024">
    <property type="entry name" value="ARM-type_fold"/>
</dbReference>
<gene>
    <name evidence="6" type="ORF">Zmor_006684</name>
</gene>
<feature type="region of interest" description="Disordered" evidence="4">
    <location>
        <begin position="598"/>
        <end position="632"/>
    </location>
</feature>
<dbReference type="Proteomes" id="UP001168821">
    <property type="component" value="Unassembled WGS sequence"/>
</dbReference>
<protein>
    <recommendedName>
        <fullName evidence="5">Pre-rRNA-processing protein RIX1 N-terminal domain-containing protein</fullName>
    </recommendedName>
</protein>